<proteinExistence type="predicted"/>
<organism evidence="1">
    <name type="scientific">Streptomyces sp. 14R-10</name>
    <dbReference type="NCBI Taxonomy" id="1442159"/>
    <lineage>
        <taxon>Bacteria</taxon>
        <taxon>Bacillati</taxon>
        <taxon>Actinomycetota</taxon>
        <taxon>Actinomycetes</taxon>
        <taxon>Kitasatosporales</taxon>
        <taxon>Streptomycetaceae</taxon>
        <taxon>Streptomyces</taxon>
    </lineage>
</organism>
<dbReference type="AlphaFoldDB" id="W0FY13"/>
<reference evidence="1" key="1">
    <citation type="submission" date="2013-08" db="EMBL/GenBank/DDBJ databases">
        <title>Two distinct conjugal transfer systems on Streptomyces plasmid pZL1.</title>
        <authorList>
            <person name="Zhao L."/>
            <person name="Zhong L."/>
            <person name="Qin Z."/>
        </authorList>
    </citation>
    <scope>NUCLEOTIDE SEQUENCE</scope>
    <source>
        <strain evidence="1">14R-10</strain>
        <plasmid evidence="1">pZL1</plasmid>
    </source>
</reference>
<sequence>MIPCEVRAHAPGLNRSWLLAEHQAVTSRDALRWLQGEAVQLADRLDPDPRTAWWAPYAALYIVADTELDAPAELREWRDDLAASEEAMNALAAGDPVQFTTRDDTAYYTLTAAPPMFRVPPWVARLPSRGEAS</sequence>
<protein>
    <submittedName>
        <fullName evidence="1">Formylmethionine deformylase</fullName>
    </submittedName>
</protein>
<accession>W0FY13</accession>
<dbReference type="RefSeq" id="WP_024127918.1">
    <property type="nucleotide sequence ID" value="NC_023316.1"/>
</dbReference>
<geneLocation type="plasmid" evidence="1">
    <name>pZL1</name>
</geneLocation>
<gene>
    <name evidence="1" type="ORF">pZL1.27c</name>
</gene>
<dbReference type="EMBL" id="KF501372">
    <property type="protein sequence ID" value="AHF46192.1"/>
    <property type="molecule type" value="Genomic_DNA"/>
</dbReference>
<evidence type="ECO:0000313" key="1">
    <source>
        <dbReference type="EMBL" id="AHF46192.1"/>
    </source>
</evidence>
<keyword evidence="1" id="KW-0614">Plasmid</keyword>
<name>W0FY13_9ACTN</name>